<comment type="caution">
    <text evidence="2">The sequence shown here is derived from an EMBL/GenBank/DDBJ whole genome shotgun (WGS) entry which is preliminary data.</text>
</comment>
<feature type="compositionally biased region" description="Polar residues" evidence="1">
    <location>
        <begin position="96"/>
        <end position="114"/>
    </location>
</feature>
<protein>
    <submittedName>
        <fullName evidence="2">Uncharacterized protein</fullName>
    </submittedName>
</protein>
<feature type="region of interest" description="Disordered" evidence="1">
    <location>
        <begin position="95"/>
        <end position="114"/>
    </location>
</feature>
<dbReference type="AlphaFoldDB" id="A0A1R0X951"/>
<proteinExistence type="predicted"/>
<sequence length="114" mass="12864">MKAADKRKSIEKMIQKISARSISRLDADDSRLLKKEMLRLVRIRTSIIRTLFDSDQEALELARTGECQKDVGLESDIEAPIWKYVALNIESKLNKENTNANQHSSRAGSSAETS</sequence>
<organism evidence="2 3">
    <name type="scientific">Paenibacillus odorifer</name>
    <dbReference type="NCBI Taxonomy" id="189426"/>
    <lineage>
        <taxon>Bacteria</taxon>
        <taxon>Bacillati</taxon>
        <taxon>Bacillota</taxon>
        <taxon>Bacilli</taxon>
        <taxon>Bacillales</taxon>
        <taxon>Paenibacillaceae</taxon>
        <taxon>Paenibacillus</taxon>
    </lineage>
</organism>
<evidence type="ECO:0000256" key="1">
    <source>
        <dbReference type="SAM" id="MobiDB-lite"/>
    </source>
</evidence>
<name>A0A1R0X951_9BACL</name>
<gene>
    <name evidence="2" type="ORF">BJP51_19030</name>
</gene>
<reference evidence="2 3" key="1">
    <citation type="submission" date="2016-10" db="EMBL/GenBank/DDBJ databases">
        <title>Paenibacillus species isolates.</title>
        <authorList>
            <person name="Beno S.M."/>
        </authorList>
    </citation>
    <scope>NUCLEOTIDE SEQUENCE [LARGE SCALE GENOMIC DNA]</scope>
    <source>
        <strain evidence="2 3">FSL H7-0604</strain>
    </source>
</reference>
<dbReference type="RefSeq" id="WP_076179148.1">
    <property type="nucleotide sequence ID" value="NZ_MKQP01000022.1"/>
</dbReference>
<accession>A0A1R0X951</accession>
<dbReference type="EMBL" id="MKQP01000022">
    <property type="protein sequence ID" value="OMD31339.1"/>
    <property type="molecule type" value="Genomic_DNA"/>
</dbReference>
<evidence type="ECO:0000313" key="2">
    <source>
        <dbReference type="EMBL" id="OMD31339.1"/>
    </source>
</evidence>
<dbReference type="Proteomes" id="UP000187465">
    <property type="component" value="Unassembled WGS sequence"/>
</dbReference>
<evidence type="ECO:0000313" key="3">
    <source>
        <dbReference type="Proteomes" id="UP000187465"/>
    </source>
</evidence>